<feature type="region of interest" description="Disordered" evidence="2">
    <location>
        <begin position="872"/>
        <end position="907"/>
    </location>
</feature>
<feature type="coiled-coil region" evidence="1">
    <location>
        <begin position="554"/>
        <end position="581"/>
    </location>
</feature>
<evidence type="ECO:0000313" key="5">
    <source>
        <dbReference type="Proteomes" id="UP000008141"/>
    </source>
</evidence>
<feature type="region of interest" description="Disordered" evidence="2">
    <location>
        <begin position="794"/>
        <end position="856"/>
    </location>
</feature>
<keyword evidence="1" id="KW-0175">Coiled coil</keyword>
<feature type="region of interest" description="Disordered" evidence="2">
    <location>
        <begin position="1"/>
        <end position="22"/>
    </location>
</feature>
<feature type="region of interest" description="Disordered" evidence="2">
    <location>
        <begin position="507"/>
        <end position="533"/>
    </location>
</feature>
<keyword evidence="5" id="KW-1185">Reference proteome</keyword>
<name>E1ZB63_CHLVA</name>
<dbReference type="InterPro" id="IPR013584">
    <property type="entry name" value="RAP"/>
</dbReference>
<feature type="compositionally biased region" description="Acidic residues" evidence="2">
    <location>
        <begin position="794"/>
        <end position="803"/>
    </location>
</feature>
<dbReference type="PROSITE" id="PS51286">
    <property type="entry name" value="RAP"/>
    <property type="match status" value="1"/>
</dbReference>
<evidence type="ECO:0000313" key="4">
    <source>
        <dbReference type="EMBL" id="EFN56969.1"/>
    </source>
</evidence>
<feature type="domain" description="RAP" evidence="3">
    <location>
        <begin position="1169"/>
        <end position="1233"/>
    </location>
</feature>
<dbReference type="RefSeq" id="XP_005849071.1">
    <property type="nucleotide sequence ID" value="XM_005849009.1"/>
</dbReference>
<evidence type="ECO:0000256" key="1">
    <source>
        <dbReference type="SAM" id="Coils"/>
    </source>
</evidence>
<dbReference type="GO" id="GO:0000963">
    <property type="term" value="P:mitochondrial RNA processing"/>
    <property type="evidence" value="ECO:0007669"/>
    <property type="project" value="TreeGrafter"/>
</dbReference>
<dbReference type="GO" id="GO:0003723">
    <property type="term" value="F:RNA binding"/>
    <property type="evidence" value="ECO:0007669"/>
    <property type="project" value="TreeGrafter"/>
</dbReference>
<dbReference type="InParanoid" id="E1ZB63"/>
<dbReference type="InterPro" id="IPR050870">
    <property type="entry name" value="FAST_kinase"/>
</dbReference>
<dbReference type="KEGG" id="cvr:CHLNCDRAFT_143558"/>
<dbReference type="GO" id="GO:0044528">
    <property type="term" value="P:regulation of mitochondrial mRNA stability"/>
    <property type="evidence" value="ECO:0007669"/>
    <property type="project" value="TreeGrafter"/>
</dbReference>
<reference evidence="4 5" key="1">
    <citation type="journal article" date="2010" name="Plant Cell">
        <title>The Chlorella variabilis NC64A genome reveals adaptation to photosymbiosis, coevolution with viruses, and cryptic sex.</title>
        <authorList>
            <person name="Blanc G."/>
            <person name="Duncan G."/>
            <person name="Agarkova I."/>
            <person name="Borodovsky M."/>
            <person name="Gurnon J."/>
            <person name="Kuo A."/>
            <person name="Lindquist E."/>
            <person name="Lucas S."/>
            <person name="Pangilinan J."/>
            <person name="Polle J."/>
            <person name="Salamov A."/>
            <person name="Terry A."/>
            <person name="Yamada T."/>
            <person name="Dunigan D.D."/>
            <person name="Grigoriev I.V."/>
            <person name="Claverie J.M."/>
            <person name="Van Etten J.L."/>
        </authorList>
    </citation>
    <scope>NUCLEOTIDE SEQUENCE [LARGE SCALE GENOMIC DNA]</scope>
    <source>
        <strain evidence="4 5">NC64A</strain>
    </source>
</reference>
<dbReference type="AlphaFoldDB" id="E1ZB63"/>
<feature type="compositionally biased region" description="Low complexity" evidence="2">
    <location>
        <begin position="809"/>
        <end position="826"/>
    </location>
</feature>
<evidence type="ECO:0000259" key="3">
    <source>
        <dbReference type="PROSITE" id="PS51286"/>
    </source>
</evidence>
<dbReference type="PANTHER" id="PTHR21228:SF40">
    <property type="entry name" value="LD45607P"/>
    <property type="match status" value="1"/>
</dbReference>
<proteinExistence type="predicted"/>
<feature type="region of interest" description="Disordered" evidence="2">
    <location>
        <begin position="90"/>
        <end position="122"/>
    </location>
</feature>
<dbReference type="Proteomes" id="UP000008141">
    <property type="component" value="Unassembled WGS sequence"/>
</dbReference>
<organism evidence="5">
    <name type="scientific">Chlorella variabilis</name>
    <name type="common">Green alga</name>
    <dbReference type="NCBI Taxonomy" id="554065"/>
    <lineage>
        <taxon>Eukaryota</taxon>
        <taxon>Viridiplantae</taxon>
        <taxon>Chlorophyta</taxon>
        <taxon>core chlorophytes</taxon>
        <taxon>Trebouxiophyceae</taxon>
        <taxon>Chlorellales</taxon>
        <taxon>Chlorellaceae</taxon>
        <taxon>Chlorella clade</taxon>
        <taxon>Chlorella</taxon>
    </lineage>
</organism>
<protein>
    <recommendedName>
        <fullName evidence="3">RAP domain-containing protein</fullName>
    </recommendedName>
</protein>
<gene>
    <name evidence="4" type="ORF">CHLNCDRAFT_143558</name>
</gene>
<evidence type="ECO:0000256" key="2">
    <source>
        <dbReference type="SAM" id="MobiDB-lite"/>
    </source>
</evidence>
<dbReference type="Pfam" id="PF08373">
    <property type="entry name" value="RAP"/>
    <property type="match status" value="1"/>
</dbReference>
<sequence>MSAKCGRRLSLTPLDASASPSVHADCREVARSWAAAAQQAAPLASSAAGGAAAAGAAAAAPSGSAGAKPSAAGVQAEDVQQLRSVLSRYARRPRWKSRRGGSAEPLSHLGPPPSTGTALSPHRLARDHRPVMALPLTAEARQARQDQSVWINKSICRRFDSLDRQLTAGMLAPAERAAAGQQCLDAVADALHYVMDDVNMISRMVGHPEMAAVRSRLDTSRVMPVLVQRFEALLDRIIRQEAKLAGADSVAQVGPPARLPLSLRSLAASFWALGHMRYPLTQEQLDKIAAVIMLKYGELKPHHISMFLVALNAYGNTPFEGKLLKVLLERTAHMPIAEFEARTLLNIMCAAGSAGVPASQAVMDHLSLAALAFLPEVEHTHLGSLVWSLGKLGTKLGAARIHTPVLHAVVATAWRRLHDLTPDALCNTLYGFGLLNFHPGSDFLDAAAARFKELLPYMSAQQVGNCVWSFARLEYSPDAERDTWAISSSTATGLPRTAAGYTHLNMDEERDSEPEEAEAPPPRQGPPTLRQRRRSVGLTNTWMHMDAGKVARKVAAARVRREALQRLVAHAQQAVAAALARCRGARPGEPAGEAAQPVGRAVNELWMADLVHFICTGSATRPRSPRVLPPPFPGGVAMEVSVNRHTGITHVQPFYMREQFCELLMLPTVPPWKRAQRAAEEAVPAGDQLLEDVQRADEAAERQHAEATAAAASAAEAAAAAAAAAAGGELESLDAFLQQAAGEEAAPAGASDAAENMLEDPELAGSSEAAAGGGSAPREAPAAIAAEIDLDAVQEAEEAEEEEAERRQAAAASAAAQQDAAQGAEQSEGEESEEGRSLYPSSEGFGQRALAGEVSRAEERRLRRLDRLKARQEAMGDRWQPAGEQRQPARGGGGGGEPPRGQHWRGRDLSPAQLLDLLLADGSLLSVPKAVKRRWQGAERATLDDAAARCIPLAPRMSGGEVGTLMWAYATMRHVHPGLFKALLERADDLAGSLTWRGIAIVMWACAVTRQAPPRPLADRLVERYMPLFHPRMAQGVDLHSLANVAWGLTVFDYLTPDRFAQLTGMVPPHDAAALDSVNTAAWCQLFQCALYLEAKTGQHYSAFLPPHILPYAEKHWQARDTTTSRLQARNKVADVLHSLEVPFAEEYSPRANFFGIDIAIQGSNGVRLAVEVDGPQHFSSNPPHMPLASTYMRNKLLAMHGWEVVSIPFNEWARLAGLQEKQARLAVDYLREHVLSKLGDQHQ</sequence>
<dbReference type="EMBL" id="GL433840">
    <property type="protein sequence ID" value="EFN56969.1"/>
    <property type="molecule type" value="Genomic_DNA"/>
</dbReference>
<dbReference type="SMART" id="SM00952">
    <property type="entry name" value="RAP"/>
    <property type="match status" value="1"/>
</dbReference>
<dbReference type="GO" id="GO:0005759">
    <property type="term" value="C:mitochondrial matrix"/>
    <property type="evidence" value="ECO:0007669"/>
    <property type="project" value="TreeGrafter"/>
</dbReference>
<feature type="compositionally biased region" description="Acidic residues" evidence="2">
    <location>
        <begin position="508"/>
        <end position="518"/>
    </location>
</feature>
<dbReference type="GeneID" id="17356662"/>
<accession>E1ZB63</accession>
<dbReference type="GO" id="GO:0035770">
    <property type="term" value="C:ribonucleoprotein granule"/>
    <property type="evidence" value="ECO:0007669"/>
    <property type="project" value="TreeGrafter"/>
</dbReference>
<feature type="compositionally biased region" description="Basic residues" evidence="2">
    <location>
        <begin position="90"/>
        <end position="99"/>
    </location>
</feature>
<dbReference type="PANTHER" id="PTHR21228">
    <property type="entry name" value="FAST LEU-RICH DOMAIN-CONTAINING"/>
    <property type="match status" value="1"/>
</dbReference>
<dbReference type="OrthoDB" id="514462at2759"/>